<evidence type="ECO:0000313" key="1">
    <source>
        <dbReference type="EMBL" id="QJA49601.1"/>
    </source>
</evidence>
<sequence>MELKDLLKQKNFQPKHKVDYSFQDLGLEMQDYFKTNIWWIFHRNWGEEQIRDAFIACKRAKITKVSYLVGILNKQPI</sequence>
<reference evidence="1" key="1">
    <citation type="submission" date="2020-03" db="EMBL/GenBank/DDBJ databases">
        <title>The deep terrestrial virosphere.</title>
        <authorList>
            <person name="Holmfeldt K."/>
            <person name="Nilsson E."/>
            <person name="Simone D."/>
            <person name="Lopez-Fernandez M."/>
            <person name="Wu X."/>
            <person name="de Brujin I."/>
            <person name="Lundin D."/>
            <person name="Andersson A."/>
            <person name="Bertilsson S."/>
            <person name="Dopson M."/>
        </authorList>
    </citation>
    <scope>NUCLEOTIDE SEQUENCE</scope>
    <source>
        <strain evidence="1">TM448A01407</strain>
    </source>
</reference>
<gene>
    <name evidence="1" type="ORF">TM448A01407_0020</name>
</gene>
<accession>A0A6H1ZQA3</accession>
<dbReference type="EMBL" id="MT144144">
    <property type="protein sequence ID" value="QJA49601.1"/>
    <property type="molecule type" value="Genomic_DNA"/>
</dbReference>
<proteinExistence type="predicted"/>
<organism evidence="1">
    <name type="scientific">viral metagenome</name>
    <dbReference type="NCBI Taxonomy" id="1070528"/>
    <lineage>
        <taxon>unclassified sequences</taxon>
        <taxon>metagenomes</taxon>
        <taxon>organismal metagenomes</taxon>
    </lineage>
</organism>
<name>A0A6H1ZQA3_9ZZZZ</name>
<dbReference type="AlphaFoldDB" id="A0A6H1ZQA3"/>
<protein>
    <submittedName>
        <fullName evidence="1">Uncharacterized protein</fullName>
    </submittedName>
</protein>